<evidence type="ECO:0008006" key="3">
    <source>
        <dbReference type="Google" id="ProtNLM"/>
    </source>
</evidence>
<gene>
    <name evidence="1" type="ORF">BRAD3257_1957</name>
</gene>
<sequence>MQAVIAVLAALQHRNRTGEGQHVDVSMAATMLSVNERAGALLSDIDTDGGANRLVRKRVSHL</sequence>
<organism evidence="1 2">
    <name type="scientific">Bradyrhizobium vignae</name>
    <dbReference type="NCBI Taxonomy" id="1549949"/>
    <lineage>
        <taxon>Bacteria</taxon>
        <taxon>Pseudomonadati</taxon>
        <taxon>Pseudomonadota</taxon>
        <taxon>Alphaproteobacteria</taxon>
        <taxon>Hyphomicrobiales</taxon>
        <taxon>Nitrobacteraceae</taxon>
        <taxon>Bradyrhizobium</taxon>
    </lineage>
</organism>
<dbReference type="Proteomes" id="UP000246085">
    <property type="component" value="Chromosome BRAD3257"/>
</dbReference>
<dbReference type="Gene3D" id="3.40.50.10540">
    <property type="entry name" value="Crotonobetainyl-coa:carnitine coa-transferase, domain 1"/>
    <property type="match status" value="1"/>
</dbReference>
<reference evidence="1 2" key="1">
    <citation type="submission" date="2018-03" db="EMBL/GenBank/DDBJ databases">
        <authorList>
            <person name="Gully D."/>
        </authorList>
    </citation>
    <scope>NUCLEOTIDE SEQUENCE [LARGE SCALE GENOMIC DNA]</scope>
    <source>
        <strain evidence="1">ORS3257</strain>
    </source>
</reference>
<evidence type="ECO:0000313" key="1">
    <source>
        <dbReference type="EMBL" id="SPP93061.1"/>
    </source>
</evidence>
<dbReference type="KEGG" id="bvz:BRAD3257_1957"/>
<protein>
    <recommendedName>
        <fullName evidence="3">CoA transferase</fullName>
    </recommendedName>
</protein>
<dbReference type="InterPro" id="IPR023606">
    <property type="entry name" value="CoA-Trfase_III_dom_1_sf"/>
</dbReference>
<evidence type="ECO:0000313" key="2">
    <source>
        <dbReference type="Proteomes" id="UP000246085"/>
    </source>
</evidence>
<dbReference type="AlphaFoldDB" id="A0A2U3PV72"/>
<dbReference type="SUPFAM" id="SSF89796">
    <property type="entry name" value="CoA-transferase family III (CaiB/BaiF)"/>
    <property type="match status" value="1"/>
</dbReference>
<dbReference type="InterPro" id="IPR003673">
    <property type="entry name" value="CoA-Trfase_fam_III"/>
</dbReference>
<name>A0A2U3PV72_9BRAD</name>
<dbReference type="EMBL" id="LS398110">
    <property type="protein sequence ID" value="SPP93061.1"/>
    <property type="molecule type" value="Genomic_DNA"/>
</dbReference>
<proteinExistence type="predicted"/>
<dbReference type="Pfam" id="PF02515">
    <property type="entry name" value="CoA_transf_3"/>
    <property type="match status" value="1"/>
</dbReference>
<accession>A0A2U3PV72</accession>
<dbReference type="GO" id="GO:0003824">
    <property type="term" value="F:catalytic activity"/>
    <property type="evidence" value="ECO:0007669"/>
    <property type="project" value="InterPro"/>
</dbReference>